<dbReference type="RefSeq" id="WP_202866822.1">
    <property type="nucleotide sequence ID" value="NZ_SOCE01000001.1"/>
</dbReference>
<proteinExistence type="predicted"/>
<evidence type="ECO:0000313" key="2">
    <source>
        <dbReference type="EMBL" id="TDU91691.1"/>
    </source>
</evidence>
<dbReference type="EMBL" id="SOCE01000001">
    <property type="protein sequence ID" value="TDU91691.1"/>
    <property type="molecule type" value="Genomic_DNA"/>
</dbReference>
<comment type="caution">
    <text evidence="2">The sequence shown here is derived from an EMBL/GenBank/DDBJ whole genome shotgun (WGS) entry which is preliminary data.</text>
</comment>
<evidence type="ECO:0008006" key="4">
    <source>
        <dbReference type="Google" id="ProtNLM"/>
    </source>
</evidence>
<accession>A0A4R7THB2</accession>
<keyword evidence="3" id="KW-1185">Reference proteome</keyword>
<dbReference type="Proteomes" id="UP000295151">
    <property type="component" value="Unassembled WGS sequence"/>
</dbReference>
<dbReference type="InterPro" id="IPR029044">
    <property type="entry name" value="Nucleotide-diphossugar_trans"/>
</dbReference>
<dbReference type="Gene3D" id="3.90.550.10">
    <property type="entry name" value="Spore Coat Polysaccharide Biosynthesis Protein SpsA, Chain A"/>
    <property type="match status" value="1"/>
</dbReference>
<dbReference type="AlphaFoldDB" id="A0A4R7THB2"/>
<sequence length="221" mass="22975">MHDSSDTQPAPNPDPPEQALDRRVVVLVVPAVGTWAPPGRSPETWRLALAEDTYEVLASLDRVDVAVAVVGGDESSVADISALTWPGTAVYSVDPTRPVLDALSGVGPAAAAVAVSYDAPDLPGLLIGKLFRALSSADLAVCPAEDGSQVAIGVNFPVAPWVASAAPTFDTSLAELERLKPRRHAVAIGPGWHRLRSAGDIARLDPGLEGWDATRAVLRGA</sequence>
<evidence type="ECO:0000256" key="1">
    <source>
        <dbReference type="SAM" id="MobiDB-lite"/>
    </source>
</evidence>
<gene>
    <name evidence="2" type="ORF">EV138_5302</name>
</gene>
<name>A0A4R7THB2_9ACTN</name>
<protein>
    <recommendedName>
        <fullName evidence="4">2-phospho-L-lactate guanylyltransferase</fullName>
    </recommendedName>
</protein>
<organism evidence="2 3">
    <name type="scientific">Kribbella voronezhensis</name>
    <dbReference type="NCBI Taxonomy" id="2512212"/>
    <lineage>
        <taxon>Bacteria</taxon>
        <taxon>Bacillati</taxon>
        <taxon>Actinomycetota</taxon>
        <taxon>Actinomycetes</taxon>
        <taxon>Propionibacteriales</taxon>
        <taxon>Kribbellaceae</taxon>
        <taxon>Kribbella</taxon>
    </lineage>
</organism>
<dbReference type="SUPFAM" id="SSF53448">
    <property type="entry name" value="Nucleotide-diphospho-sugar transferases"/>
    <property type="match status" value="1"/>
</dbReference>
<reference evidence="2 3" key="1">
    <citation type="submission" date="2019-03" db="EMBL/GenBank/DDBJ databases">
        <title>Genomic Encyclopedia of Type Strains, Phase III (KMG-III): the genomes of soil and plant-associated and newly described type strains.</title>
        <authorList>
            <person name="Whitman W."/>
        </authorList>
    </citation>
    <scope>NUCLEOTIDE SEQUENCE [LARGE SCALE GENOMIC DNA]</scope>
    <source>
        <strain evidence="2 3">VKM Ac-2575</strain>
    </source>
</reference>
<feature type="region of interest" description="Disordered" evidence="1">
    <location>
        <begin position="1"/>
        <end position="20"/>
    </location>
</feature>
<evidence type="ECO:0000313" key="3">
    <source>
        <dbReference type="Proteomes" id="UP000295151"/>
    </source>
</evidence>